<feature type="region of interest" description="Disordered" evidence="1">
    <location>
        <begin position="1"/>
        <end position="40"/>
    </location>
</feature>
<evidence type="ECO:0000259" key="2">
    <source>
        <dbReference type="SMART" id="SM00597"/>
    </source>
</evidence>
<dbReference type="GO" id="GO:0046983">
    <property type="term" value="F:protein dimerization activity"/>
    <property type="evidence" value="ECO:0007669"/>
    <property type="project" value="InterPro"/>
</dbReference>
<accession>A0AAP0C6E0</accession>
<protein>
    <recommendedName>
        <fullName evidence="2">TTF-type domain-containing protein</fullName>
    </recommendedName>
</protein>
<feature type="domain" description="TTF-type" evidence="2">
    <location>
        <begin position="113"/>
        <end position="210"/>
    </location>
</feature>
<evidence type="ECO:0000313" key="4">
    <source>
        <dbReference type="Proteomes" id="UP001408789"/>
    </source>
</evidence>
<evidence type="ECO:0000313" key="3">
    <source>
        <dbReference type="EMBL" id="KAK9050545.1"/>
    </source>
</evidence>
<dbReference type="InterPro" id="IPR025398">
    <property type="entry name" value="DUF4371"/>
</dbReference>
<dbReference type="PANTHER" id="PTHR11697:SF230">
    <property type="entry name" value="ZINC FINGER, MYM DOMAIN CONTAINING 1"/>
    <property type="match status" value="1"/>
</dbReference>
<proteinExistence type="predicted"/>
<dbReference type="AlphaFoldDB" id="A0AAP0C6E0"/>
<organism evidence="3 4">
    <name type="scientific">Deinandra increscens subsp. villosa</name>
    <dbReference type="NCBI Taxonomy" id="3103831"/>
    <lineage>
        <taxon>Eukaryota</taxon>
        <taxon>Viridiplantae</taxon>
        <taxon>Streptophyta</taxon>
        <taxon>Embryophyta</taxon>
        <taxon>Tracheophyta</taxon>
        <taxon>Spermatophyta</taxon>
        <taxon>Magnoliopsida</taxon>
        <taxon>eudicotyledons</taxon>
        <taxon>Gunneridae</taxon>
        <taxon>Pentapetalae</taxon>
        <taxon>asterids</taxon>
        <taxon>campanulids</taxon>
        <taxon>Asterales</taxon>
        <taxon>Asteraceae</taxon>
        <taxon>Asteroideae</taxon>
        <taxon>Heliantheae alliance</taxon>
        <taxon>Madieae</taxon>
        <taxon>Madiinae</taxon>
        <taxon>Deinandra</taxon>
    </lineage>
</organism>
<dbReference type="InterPro" id="IPR008906">
    <property type="entry name" value="HATC_C_dom"/>
</dbReference>
<dbReference type="InterPro" id="IPR012337">
    <property type="entry name" value="RNaseH-like_sf"/>
</dbReference>
<keyword evidence="4" id="KW-1185">Reference proteome</keyword>
<dbReference type="EMBL" id="JBCNJP010001226">
    <property type="protein sequence ID" value="KAK9050545.1"/>
    <property type="molecule type" value="Genomic_DNA"/>
</dbReference>
<dbReference type="SUPFAM" id="SSF53098">
    <property type="entry name" value="Ribonuclease H-like"/>
    <property type="match status" value="1"/>
</dbReference>
<dbReference type="InterPro" id="IPR055298">
    <property type="entry name" value="AtLOH3-like"/>
</dbReference>
<sequence>MKNKQITSYFKRKNEEQQVEGIDGEEQQETKRQKGSTSEPVIGLDSCNVKVPEIPQINVNEVDVDSLERDPAKRLEMWKYPVKVREQVRLAYISLGVYQPKLQEYKPRGPKNNLRRFKFAWFELFPNWLEYSPTKHKAYCFLCYLYKDKPNEQSGHSAFTSEGFENWKKVNDGDKCPLLKHIKSKTHKKAFVFATNLVNQEAHIENFIEKQSEDQIRKNRLRLKGTIDVVRWLTYQACALRGHDESSKSKNQGNFLELLKLLALYNDDLANVILANAPKNCKYTSSDIQQEVLSIMANKVRRFIREEVGDSWFCIMVDESRDESKKEQMAIVLRFVDRKGVIRERFLDIVHVPDTVAATLKDSLWNRLSNQNFDTGKIRGQGYDGASNMSGEWNGLQALIRQDNPYAYYVHCFAHRLQLALVCVSKEVDPVHEFFANLTFVINVVCASSKRHDELQKAKATEIKELLELGEIKSGKGKNQVGTLKRAGDTRWGSHFNSICSLVKMFDATRTVLKGIMDDTTRNTRPQRGDANIAYTHLKSFEFVFVLHMMKEVMQKADALCQGLQKKSQDILNAMHSVSATKVSLNNLRNDGWDSLIEKVISFCQRYDIEQPDMCAPYKSTRYRPRKKDLHVTFEHFYRVDLFMETLDKQIHELDYRFSEQSIELLSLGATLCSKEINIGHIVLLVEKYYPTDFTEQERNHLTCQLDTFQVERINNAKLSKIETLSDLCQTLVETGKNNMYHLIERVCRLLLTLPVSTATTERGFSAMKIFKNRLRNKMSDDNLANSMVIYIEKEIANMFDADSIIEEFKDLKGRRVEL</sequence>
<reference evidence="3 4" key="1">
    <citation type="submission" date="2024-04" db="EMBL/GenBank/DDBJ databases">
        <title>The reference genome of an endangered Asteraceae, Deinandra increscens subsp. villosa, native to the Central Coast of California.</title>
        <authorList>
            <person name="Guilliams M."/>
            <person name="Hasenstab-Lehman K."/>
            <person name="Meyer R."/>
            <person name="Mcevoy S."/>
        </authorList>
    </citation>
    <scope>NUCLEOTIDE SEQUENCE [LARGE SCALE GENOMIC DNA]</scope>
    <source>
        <tissue evidence="3">Leaf</tissue>
    </source>
</reference>
<dbReference type="Pfam" id="PF05699">
    <property type="entry name" value="Dimer_Tnp_hAT"/>
    <property type="match status" value="1"/>
</dbReference>
<dbReference type="Proteomes" id="UP001408789">
    <property type="component" value="Unassembled WGS sequence"/>
</dbReference>
<evidence type="ECO:0000256" key="1">
    <source>
        <dbReference type="SAM" id="MobiDB-lite"/>
    </source>
</evidence>
<dbReference type="InterPro" id="IPR006580">
    <property type="entry name" value="Znf_TTF"/>
</dbReference>
<name>A0AAP0C6E0_9ASTR</name>
<dbReference type="Pfam" id="PF14291">
    <property type="entry name" value="DUF4371"/>
    <property type="match status" value="1"/>
</dbReference>
<gene>
    <name evidence="3" type="ORF">SSX86_030485</name>
</gene>
<dbReference type="PANTHER" id="PTHR11697">
    <property type="entry name" value="GENERAL TRANSCRIPTION FACTOR 2-RELATED ZINC FINGER PROTEIN"/>
    <property type="match status" value="1"/>
</dbReference>
<comment type="caution">
    <text evidence="3">The sequence shown here is derived from an EMBL/GenBank/DDBJ whole genome shotgun (WGS) entry which is preliminary data.</text>
</comment>
<dbReference type="SMART" id="SM00597">
    <property type="entry name" value="ZnF_TTF"/>
    <property type="match status" value="1"/>
</dbReference>